<feature type="domain" description="Erythromycin biosynthesis protein CIII-like C-terminal" evidence="6">
    <location>
        <begin position="274"/>
        <end position="417"/>
    </location>
</feature>
<dbReference type="Proteomes" id="UP001589610">
    <property type="component" value="Unassembled WGS sequence"/>
</dbReference>
<dbReference type="EMBL" id="JBHMBS010000062">
    <property type="protein sequence ID" value="MFB9682398.1"/>
    <property type="molecule type" value="Genomic_DNA"/>
</dbReference>
<name>A0ABV5TXS8_9ACTN</name>
<evidence type="ECO:0000256" key="3">
    <source>
        <dbReference type="ARBA" id="ARBA00022679"/>
    </source>
</evidence>
<dbReference type="InterPro" id="IPR050426">
    <property type="entry name" value="Glycosyltransferase_28"/>
</dbReference>
<dbReference type="Pfam" id="PF06722">
    <property type="entry name" value="EryCIII-like_C"/>
    <property type="match status" value="1"/>
</dbReference>
<evidence type="ECO:0000256" key="4">
    <source>
        <dbReference type="ARBA" id="ARBA00023194"/>
    </source>
</evidence>
<organism evidence="8 9">
    <name type="scientific">Streptosporangium vulgare</name>
    <dbReference type="NCBI Taxonomy" id="46190"/>
    <lineage>
        <taxon>Bacteria</taxon>
        <taxon>Bacillati</taxon>
        <taxon>Actinomycetota</taxon>
        <taxon>Actinomycetes</taxon>
        <taxon>Streptosporangiales</taxon>
        <taxon>Streptosporangiaceae</taxon>
        <taxon>Streptosporangium</taxon>
    </lineage>
</organism>
<dbReference type="InterPro" id="IPR002213">
    <property type="entry name" value="UDP_glucos_trans"/>
</dbReference>
<comment type="caution">
    <text evidence="8">The sequence shown here is derived from an EMBL/GenBank/DDBJ whole genome shotgun (WGS) entry which is preliminary data.</text>
</comment>
<reference evidence="8 9" key="1">
    <citation type="submission" date="2024-09" db="EMBL/GenBank/DDBJ databases">
        <authorList>
            <person name="Sun Q."/>
            <person name="Mori K."/>
        </authorList>
    </citation>
    <scope>NUCLEOTIDE SEQUENCE [LARGE SCALE GENOMIC DNA]</scope>
    <source>
        <strain evidence="8 9">JCM 3028</strain>
    </source>
</reference>
<evidence type="ECO:0000256" key="1">
    <source>
        <dbReference type="ARBA" id="ARBA00006962"/>
    </source>
</evidence>
<dbReference type="Gene3D" id="3.40.50.2000">
    <property type="entry name" value="Glycogen Phosphorylase B"/>
    <property type="match status" value="2"/>
</dbReference>
<protein>
    <submittedName>
        <fullName evidence="8">Activator-dependent family glycosyltransferase</fullName>
    </submittedName>
</protein>
<dbReference type="InterPro" id="IPR030953">
    <property type="entry name" value="Glycosyl_450act"/>
</dbReference>
<dbReference type="Pfam" id="PF21036">
    <property type="entry name" value="EryCIII-like_N"/>
    <property type="match status" value="1"/>
</dbReference>
<feature type="chain" id="PRO_5047538096" evidence="5">
    <location>
        <begin position="24"/>
        <end position="438"/>
    </location>
</feature>
<keyword evidence="5" id="KW-0732">Signal</keyword>
<dbReference type="PANTHER" id="PTHR48050">
    <property type="entry name" value="STEROL 3-BETA-GLUCOSYLTRANSFERASE"/>
    <property type="match status" value="1"/>
</dbReference>
<feature type="signal peptide" evidence="5">
    <location>
        <begin position="1"/>
        <end position="23"/>
    </location>
</feature>
<evidence type="ECO:0000259" key="7">
    <source>
        <dbReference type="Pfam" id="PF21036"/>
    </source>
</evidence>
<keyword evidence="3" id="KW-0808">Transferase</keyword>
<sequence>MRVLFTMHAAAAHLFLVVPIAWAMRAAGHEVVVAVQPDIVDDVTRTGLTAVPVGEPSNIAERLASIPADQQIFGSGYDIAEERPEVLTYEYVRDCMAAFASPLALDLITDESMYDDMVAFCREWRPDLVVWDSITFPGPVAARACGAAQVRSTFGRDHWGRMRSLFLRMRAERPEALGEDPVADWVTAKLARYGCAFDEDVILGQATIDSMPVWTRFPVEHDYLPVRYVPYNGPAVVPDWLRAKGPGRPRVCFTLGVSGRDMWGGNGSIGAADLFEAVADLDVEVVATLNADQLDPDLKVPDNVRIVDYVPLNSLLPTCAAIVHHGGTGTFGTSMAHGVPQLVVPARLYDEGGMARQVAEEGAGLVVQPEELSTRTLRENLLRLLGEPSFRENADRIRRVAEATPAPHDLVGDLEKLVARHRAETGAPAAPAAPAAAG</sequence>
<dbReference type="NCBIfam" id="TIGR04516">
    <property type="entry name" value="glycosyl_450act"/>
    <property type="match status" value="1"/>
</dbReference>
<dbReference type="CDD" id="cd03784">
    <property type="entry name" value="GT1_Gtf-like"/>
    <property type="match status" value="1"/>
</dbReference>
<comment type="similarity">
    <text evidence="1">Belongs to the glycosyltransferase 28 family.</text>
</comment>
<dbReference type="PANTHER" id="PTHR48050:SF13">
    <property type="entry name" value="STEROL 3-BETA-GLUCOSYLTRANSFERASE UGT80A2"/>
    <property type="match status" value="1"/>
</dbReference>
<evidence type="ECO:0000256" key="5">
    <source>
        <dbReference type="SAM" id="SignalP"/>
    </source>
</evidence>
<dbReference type="InterPro" id="IPR048284">
    <property type="entry name" value="EryCIII-like_N"/>
</dbReference>
<dbReference type="SUPFAM" id="SSF53756">
    <property type="entry name" value="UDP-Glycosyltransferase/glycogen phosphorylase"/>
    <property type="match status" value="1"/>
</dbReference>
<keyword evidence="9" id="KW-1185">Reference proteome</keyword>
<evidence type="ECO:0000313" key="8">
    <source>
        <dbReference type="EMBL" id="MFB9682398.1"/>
    </source>
</evidence>
<feature type="domain" description="Erythromycin biosynthesis protein CIII-like N-terminal" evidence="7">
    <location>
        <begin position="22"/>
        <end position="256"/>
    </location>
</feature>
<evidence type="ECO:0000313" key="9">
    <source>
        <dbReference type="Proteomes" id="UP001589610"/>
    </source>
</evidence>
<dbReference type="RefSeq" id="WP_344745716.1">
    <property type="nucleotide sequence ID" value="NZ_BAAAWW010000074.1"/>
</dbReference>
<accession>A0ABV5TXS8</accession>
<keyword evidence="4" id="KW-0045">Antibiotic biosynthesis</keyword>
<dbReference type="InterPro" id="IPR010610">
    <property type="entry name" value="EryCIII-like_C"/>
</dbReference>
<evidence type="ECO:0000259" key="6">
    <source>
        <dbReference type="Pfam" id="PF06722"/>
    </source>
</evidence>
<evidence type="ECO:0000256" key="2">
    <source>
        <dbReference type="ARBA" id="ARBA00022676"/>
    </source>
</evidence>
<proteinExistence type="inferred from homology"/>
<keyword evidence="2" id="KW-0328">Glycosyltransferase</keyword>
<gene>
    <name evidence="8" type="ORF">ACFFRH_43620</name>
</gene>